<evidence type="ECO:0000256" key="2">
    <source>
        <dbReference type="ARBA" id="ARBA00022741"/>
    </source>
</evidence>
<feature type="coiled-coil region" evidence="7">
    <location>
        <begin position="10"/>
        <end position="44"/>
    </location>
</feature>
<feature type="binding site" evidence="5">
    <location>
        <position position="441"/>
    </location>
    <ligand>
        <name>GTP</name>
        <dbReference type="ChEBI" id="CHEBI:37565"/>
    </ligand>
</feature>
<feature type="region of interest" description="Disordered" evidence="8">
    <location>
        <begin position="120"/>
        <end position="141"/>
    </location>
</feature>
<accession>A0A9P6HK39</accession>
<dbReference type="GO" id="GO:0005737">
    <property type="term" value="C:cytoplasm"/>
    <property type="evidence" value="ECO:0007669"/>
    <property type="project" value="TreeGrafter"/>
</dbReference>
<evidence type="ECO:0000256" key="1">
    <source>
        <dbReference type="ARBA" id="ARBA00022723"/>
    </source>
</evidence>
<dbReference type="PRINTS" id="PR00318">
    <property type="entry name" value="GPROTEINA"/>
</dbReference>
<evidence type="ECO:0000256" key="8">
    <source>
        <dbReference type="SAM" id="MobiDB-lite"/>
    </source>
</evidence>
<proteinExistence type="predicted"/>
<evidence type="ECO:0000256" key="3">
    <source>
        <dbReference type="ARBA" id="ARBA00023134"/>
    </source>
</evidence>
<reference evidence="9" key="2">
    <citation type="submission" date="2020-11" db="EMBL/GenBank/DDBJ databases">
        <authorList>
            <consortium name="DOE Joint Genome Institute"/>
            <person name="Kuo A."/>
            <person name="Miyauchi S."/>
            <person name="Kiss E."/>
            <person name="Drula E."/>
            <person name="Kohler A."/>
            <person name="Sanchez-Garcia M."/>
            <person name="Andreopoulos B."/>
            <person name="Barry K.W."/>
            <person name="Bonito G."/>
            <person name="Buee M."/>
            <person name="Carver A."/>
            <person name="Chen C."/>
            <person name="Cichocki N."/>
            <person name="Clum A."/>
            <person name="Culley D."/>
            <person name="Crous P.W."/>
            <person name="Fauchery L."/>
            <person name="Girlanda M."/>
            <person name="Hayes R."/>
            <person name="Keri Z."/>
            <person name="Labutti K."/>
            <person name="Lipzen A."/>
            <person name="Lombard V."/>
            <person name="Magnuson J."/>
            <person name="Maillard F."/>
            <person name="Morin E."/>
            <person name="Murat C."/>
            <person name="Nolan M."/>
            <person name="Ohm R."/>
            <person name="Pangilinan J."/>
            <person name="Pereira M."/>
            <person name="Perotto S."/>
            <person name="Peter M."/>
            <person name="Riley R."/>
            <person name="Sitrit Y."/>
            <person name="Stielow B."/>
            <person name="Szollosi G."/>
            <person name="Zifcakova L."/>
            <person name="Stursova M."/>
            <person name="Spatafora J.W."/>
            <person name="Tedersoo L."/>
            <person name="Vaario L.-M."/>
            <person name="Yamada A."/>
            <person name="Yan M."/>
            <person name="Wang P."/>
            <person name="Xu J."/>
            <person name="Bruns T."/>
            <person name="Baldrian P."/>
            <person name="Vilgalys R."/>
            <person name="Henrissat B."/>
            <person name="Grigoriev I.V."/>
            <person name="Hibbett D."/>
            <person name="Nagy L.G."/>
            <person name="Martin F.M."/>
        </authorList>
    </citation>
    <scope>NUCLEOTIDE SEQUENCE</scope>
    <source>
        <strain evidence="9">UH-Tt-Lm1</strain>
    </source>
</reference>
<dbReference type="InterPro" id="IPR027417">
    <property type="entry name" value="P-loop_NTPase"/>
</dbReference>
<dbReference type="GO" id="GO:0003924">
    <property type="term" value="F:GTPase activity"/>
    <property type="evidence" value="ECO:0007669"/>
    <property type="project" value="InterPro"/>
</dbReference>
<dbReference type="GO" id="GO:0046872">
    <property type="term" value="F:metal ion binding"/>
    <property type="evidence" value="ECO:0007669"/>
    <property type="project" value="UniProtKB-KW"/>
</dbReference>
<feature type="binding site" evidence="5">
    <location>
        <begin position="279"/>
        <end position="285"/>
    </location>
    <ligand>
        <name>GTP</name>
        <dbReference type="ChEBI" id="CHEBI:37565"/>
    </ligand>
</feature>
<keyword evidence="4" id="KW-0807">Transducer</keyword>
<dbReference type="PROSITE" id="PS51882">
    <property type="entry name" value="G_ALPHA"/>
    <property type="match status" value="1"/>
</dbReference>
<keyword evidence="3 5" id="KW-0342">GTP-binding</keyword>
<evidence type="ECO:0000256" key="6">
    <source>
        <dbReference type="PIRSR" id="PIRSR601019-2"/>
    </source>
</evidence>
<evidence type="ECO:0000256" key="7">
    <source>
        <dbReference type="SAM" id="Coils"/>
    </source>
</evidence>
<dbReference type="InterPro" id="IPR001019">
    <property type="entry name" value="Gprotein_alpha_su"/>
</dbReference>
<evidence type="ECO:0000256" key="4">
    <source>
        <dbReference type="ARBA" id="ARBA00023224"/>
    </source>
</evidence>
<dbReference type="GO" id="GO:0007188">
    <property type="term" value="P:adenylate cyclase-modulating G protein-coupled receptor signaling pathway"/>
    <property type="evidence" value="ECO:0007669"/>
    <property type="project" value="TreeGrafter"/>
</dbReference>
<dbReference type="GO" id="GO:0005525">
    <property type="term" value="F:GTP binding"/>
    <property type="evidence" value="ECO:0007669"/>
    <property type="project" value="UniProtKB-KW"/>
</dbReference>
<evidence type="ECO:0000256" key="5">
    <source>
        <dbReference type="PIRSR" id="PIRSR601019-1"/>
    </source>
</evidence>
<feature type="binding site" evidence="6">
    <location>
        <position position="285"/>
    </location>
    <ligand>
        <name>Mg(2+)</name>
        <dbReference type="ChEBI" id="CHEBI:18420"/>
    </ligand>
</feature>
<organism evidence="9 10">
    <name type="scientific">Thelephora terrestris</name>
    <dbReference type="NCBI Taxonomy" id="56493"/>
    <lineage>
        <taxon>Eukaryota</taxon>
        <taxon>Fungi</taxon>
        <taxon>Dikarya</taxon>
        <taxon>Basidiomycota</taxon>
        <taxon>Agaricomycotina</taxon>
        <taxon>Agaricomycetes</taxon>
        <taxon>Thelephorales</taxon>
        <taxon>Thelephoraceae</taxon>
        <taxon>Thelephora</taxon>
    </lineage>
</organism>
<dbReference type="OrthoDB" id="5817230at2759"/>
<dbReference type="Proteomes" id="UP000736335">
    <property type="component" value="Unassembled WGS sequence"/>
</dbReference>
<gene>
    <name evidence="9" type="ORF">BJ322DRAFT_1183365</name>
</gene>
<dbReference type="SMART" id="SM00275">
    <property type="entry name" value="G_alpha"/>
    <property type="match status" value="1"/>
</dbReference>
<dbReference type="SUPFAM" id="SSF47895">
    <property type="entry name" value="Transducin (alpha subunit), insertion domain"/>
    <property type="match status" value="1"/>
</dbReference>
<dbReference type="GO" id="GO:0001664">
    <property type="term" value="F:G protein-coupled receptor binding"/>
    <property type="evidence" value="ECO:0007669"/>
    <property type="project" value="TreeGrafter"/>
</dbReference>
<dbReference type="Pfam" id="PF00503">
    <property type="entry name" value="G-alpha"/>
    <property type="match status" value="1"/>
</dbReference>
<sequence length="469" mass="53109">MWPPPPPPDESELEKSLRIQEENIAAARSREIDLQIESDRLEAQKNRRPIRILLLGRQPFLFHSSMSQGESGKSTILKNFQFHFAPNAFKEDSPAWRAVIHLNLVSVVNFILDLFPTSSPAQARDGRVGSPRNGANDADGTATDEIKQLKMRLRPLREVEAILSRRLGLDKSLSRRASNVTLGSDHSSSTKPTEIVVRSGSGWKALSRLRGPGGQDRINETRQIIAACCADIVAVWENEAVQSVILEHGEFQEQTTTFFLNNALRICQMDYEPTIDDILRTRLTTIGVEEHLLTLEGGQIEQRNQEWVIYDVGGSRTQRAAWVPYFDDVTAIIFIVPLSAFNQVLDEDTNVNRLFDSFQLWRTICNSKVLADITFIIIFNKRDLLAKKLEAGIQFKDIVTSYKDKPNDAENVSKYLRQKFAGIHKELSPIHRPLFSHVTCAIDSQATSIVLVRIREILLRMNLKDTELI</sequence>
<dbReference type="InterPro" id="IPR011025">
    <property type="entry name" value="GproteinA_insert"/>
</dbReference>
<keyword evidence="6" id="KW-0460">Magnesium</keyword>
<evidence type="ECO:0000313" key="10">
    <source>
        <dbReference type="Proteomes" id="UP000736335"/>
    </source>
</evidence>
<name>A0A9P6HK39_9AGAM</name>
<feature type="binding site" evidence="5">
    <location>
        <begin position="380"/>
        <end position="383"/>
    </location>
    <ligand>
        <name>GTP</name>
        <dbReference type="ChEBI" id="CHEBI:37565"/>
    </ligand>
</feature>
<keyword evidence="10" id="KW-1185">Reference proteome</keyword>
<dbReference type="PANTHER" id="PTHR10218">
    <property type="entry name" value="GTP-BINDING PROTEIN ALPHA SUBUNIT"/>
    <property type="match status" value="1"/>
</dbReference>
<keyword evidence="1 6" id="KW-0479">Metal-binding</keyword>
<keyword evidence="7" id="KW-0175">Coiled coil</keyword>
<dbReference type="GO" id="GO:0005834">
    <property type="term" value="C:heterotrimeric G-protein complex"/>
    <property type="evidence" value="ECO:0007669"/>
    <property type="project" value="TreeGrafter"/>
</dbReference>
<protein>
    <submittedName>
        <fullName evidence="9">G-alpha-domain-containing protein</fullName>
    </submittedName>
</protein>
<dbReference type="SUPFAM" id="SSF52540">
    <property type="entry name" value="P-loop containing nucleoside triphosphate hydrolases"/>
    <property type="match status" value="1"/>
</dbReference>
<evidence type="ECO:0000313" key="9">
    <source>
        <dbReference type="EMBL" id="KAF9788605.1"/>
    </source>
</evidence>
<dbReference type="PANTHER" id="PTHR10218:SF360">
    <property type="entry name" value="GUANINE NUCLEOTIDE-BINDING PROTEIN SUBUNIT ALPHA HOMOLOG"/>
    <property type="match status" value="1"/>
</dbReference>
<keyword evidence="2 5" id="KW-0547">Nucleotide-binding</keyword>
<comment type="caution">
    <text evidence="9">The sequence shown here is derived from an EMBL/GenBank/DDBJ whole genome shotgun (WGS) entry which is preliminary data.</text>
</comment>
<dbReference type="AlphaFoldDB" id="A0A9P6HK39"/>
<dbReference type="GO" id="GO:0031683">
    <property type="term" value="F:G-protein beta/gamma-subunit complex binding"/>
    <property type="evidence" value="ECO:0007669"/>
    <property type="project" value="InterPro"/>
</dbReference>
<dbReference type="FunFam" id="3.40.50.300:FF:000692">
    <property type="entry name" value="Guanine nucleotide-binding protein subunit alpha"/>
    <property type="match status" value="1"/>
</dbReference>
<dbReference type="Gene3D" id="3.40.50.300">
    <property type="entry name" value="P-loop containing nucleotide triphosphate hydrolases"/>
    <property type="match status" value="2"/>
</dbReference>
<reference evidence="9" key="1">
    <citation type="journal article" date="2020" name="Nat. Commun.">
        <title>Large-scale genome sequencing of mycorrhizal fungi provides insights into the early evolution of symbiotic traits.</title>
        <authorList>
            <person name="Miyauchi S."/>
            <person name="Kiss E."/>
            <person name="Kuo A."/>
            <person name="Drula E."/>
            <person name="Kohler A."/>
            <person name="Sanchez-Garcia M."/>
            <person name="Morin E."/>
            <person name="Andreopoulos B."/>
            <person name="Barry K.W."/>
            <person name="Bonito G."/>
            <person name="Buee M."/>
            <person name="Carver A."/>
            <person name="Chen C."/>
            <person name="Cichocki N."/>
            <person name="Clum A."/>
            <person name="Culley D."/>
            <person name="Crous P.W."/>
            <person name="Fauchery L."/>
            <person name="Girlanda M."/>
            <person name="Hayes R.D."/>
            <person name="Keri Z."/>
            <person name="LaButti K."/>
            <person name="Lipzen A."/>
            <person name="Lombard V."/>
            <person name="Magnuson J."/>
            <person name="Maillard F."/>
            <person name="Murat C."/>
            <person name="Nolan M."/>
            <person name="Ohm R.A."/>
            <person name="Pangilinan J."/>
            <person name="Pereira M.F."/>
            <person name="Perotto S."/>
            <person name="Peter M."/>
            <person name="Pfister S."/>
            <person name="Riley R."/>
            <person name="Sitrit Y."/>
            <person name="Stielow J.B."/>
            <person name="Szollosi G."/>
            <person name="Zifcakova L."/>
            <person name="Stursova M."/>
            <person name="Spatafora J.W."/>
            <person name="Tedersoo L."/>
            <person name="Vaario L.M."/>
            <person name="Yamada A."/>
            <person name="Yan M."/>
            <person name="Wang P."/>
            <person name="Xu J."/>
            <person name="Bruns T."/>
            <person name="Baldrian P."/>
            <person name="Vilgalys R."/>
            <person name="Dunand C."/>
            <person name="Henrissat B."/>
            <person name="Grigoriev I.V."/>
            <person name="Hibbett D."/>
            <person name="Nagy L.G."/>
            <person name="Martin F.M."/>
        </authorList>
    </citation>
    <scope>NUCLEOTIDE SEQUENCE</scope>
    <source>
        <strain evidence="9">UH-Tt-Lm1</strain>
    </source>
</reference>
<dbReference type="EMBL" id="WIUZ02000004">
    <property type="protein sequence ID" value="KAF9788605.1"/>
    <property type="molecule type" value="Genomic_DNA"/>
</dbReference>